<feature type="transmembrane region" description="Helical" evidence="7">
    <location>
        <begin position="305"/>
        <end position="327"/>
    </location>
</feature>
<accession>A0A1M5AXX1</accession>
<dbReference type="Proteomes" id="UP000184404">
    <property type="component" value="Unassembled WGS sequence"/>
</dbReference>
<dbReference type="InterPro" id="IPR011701">
    <property type="entry name" value="MFS"/>
</dbReference>
<dbReference type="AlphaFoldDB" id="A0A1M5AXX1"/>
<protein>
    <submittedName>
        <fullName evidence="9">MFS transporter, DHA1 family, multidrug resistance protein</fullName>
    </submittedName>
</protein>
<feature type="transmembrane region" description="Helical" evidence="7">
    <location>
        <begin position="44"/>
        <end position="65"/>
    </location>
</feature>
<keyword evidence="4 7" id="KW-0812">Transmembrane</keyword>
<dbReference type="GO" id="GO:0005886">
    <property type="term" value="C:plasma membrane"/>
    <property type="evidence" value="ECO:0007669"/>
    <property type="project" value="UniProtKB-SubCell"/>
</dbReference>
<name>A0A1M5AXX1_9FIRM</name>
<feature type="transmembrane region" description="Helical" evidence="7">
    <location>
        <begin position="206"/>
        <end position="229"/>
    </location>
</feature>
<gene>
    <name evidence="9" type="ORF">SAMN02745190_02457</name>
</gene>
<organism evidence="9 10">
    <name type="scientific">Schwartzia succinivorans DSM 10502</name>
    <dbReference type="NCBI Taxonomy" id="1123243"/>
    <lineage>
        <taxon>Bacteria</taxon>
        <taxon>Bacillati</taxon>
        <taxon>Bacillota</taxon>
        <taxon>Negativicutes</taxon>
        <taxon>Selenomonadales</taxon>
        <taxon>Selenomonadaceae</taxon>
        <taxon>Schwartzia</taxon>
    </lineage>
</organism>
<dbReference type="InterPro" id="IPR020846">
    <property type="entry name" value="MFS_dom"/>
</dbReference>
<evidence type="ECO:0000313" key="10">
    <source>
        <dbReference type="Proteomes" id="UP000184404"/>
    </source>
</evidence>
<evidence type="ECO:0000256" key="4">
    <source>
        <dbReference type="ARBA" id="ARBA00022692"/>
    </source>
</evidence>
<feature type="transmembrane region" description="Helical" evidence="7">
    <location>
        <begin position="131"/>
        <end position="152"/>
    </location>
</feature>
<evidence type="ECO:0000256" key="7">
    <source>
        <dbReference type="SAM" id="Phobius"/>
    </source>
</evidence>
<feature type="transmembrane region" description="Helical" evidence="7">
    <location>
        <begin position="339"/>
        <end position="358"/>
    </location>
</feature>
<evidence type="ECO:0000313" key="9">
    <source>
        <dbReference type="EMBL" id="SHF35065.1"/>
    </source>
</evidence>
<dbReference type="GO" id="GO:0022857">
    <property type="term" value="F:transmembrane transporter activity"/>
    <property type="evidence" value="ECO:0007669"/>
    <property type="project" value="InterPro"/>
</dbReference>
<dbReference type="OrthoDB" id="65739at2"/>
<dbReference type="RefSeq" id="WP_072936541.1">
    <property type="nucleotide sequence ID" value="NZ_FQUG01000015.1"/>
</dbReference>
<comment type="subcellular location">
    <subcellularLocation>
        <location evidence="1">Cell membrane</location>
        <topology evidence="1">Multi-pass membrane protein</topology>
    </subcellularLocation>
</comment>
<keyword evidence="3" id="KW-1003">Cell membrane</keyword>
<feature type="transmembrane region" description="Helical" evidence="7">
    <location>
        <begin position="249"/>
        <end position="272"/>
    </location>
</feature>
<dbReference type="PROSITE" id="PS50850">
    <property type="entry name" value="MFS"/>
    <property type="match status" value="1"/>
</dbReference>
<feature type="transmembrane region" description="Helical" evidence="7">
    <location>
        <begin position="164"/>
        <end position="185"/>
    </location>
</feature>
<dbReference type="PRINTS" id="PR01035">
    <property type="entry name" value="TCRTETA"/>
</dbReference>
<evidence type="ECO:0000256" key="1">
    <source>
        <dbReference type="ARBA" id="ARBA00004651"/>
    </source>
</evidence>
<dbReference type="Pfam" id="PF07690">
    <property type="entry name" value="MFS_1"/>
    <property type="match status" value="1"/>
</dbReference>
<feature type="transmembrane region" description="Helical" evidence="7">
    <location>
        <begin position="279"/>
        <end position="299"/>
    </location>
</feature>
<dbReference type="Gene3D" id="1.20.1250.20">
    <property type="entry name" value="MFS general substrate transporter like domains"/>
    <property type="match status" value="1"/>
</dbReference>
<dbReference type="PANTHER" id="PTHR43414:SF6">
    <property type="entry name" value="MULTIDRUG RESISTANCE PROTEIN MDTG"/>
    <property type="match status" value="1"/>
</dbReference>
<dbReference type="SUPFAM" id="SSF103473">
    <property type="entry name" value="MFS general substrate transporter"/>
    <property type="match status" value="1"/>
</dbReference>
<feature type="transmembrane region" description="Helical" evidence="7">
    <location>
        <begin position="77"/>
        <end position="96"/>
    </location>
</feature>
<keyword evidence="2" id="KW-0813">Transport</keyword>
<sequence>MNWKLVLGILTANVLFMSSSYTMLIPFLPMYLTLELSVPESDVNIWSGIVFSASFVMSAVMAPIWGKLADKKGKRLMAIRASFLLSISYFLGGIVQTPEQLALMRLFQGFAAGLWPMELAIMSLYSPPDKLGVCIGILQGVLTAGSVIGPLIGGVLAEYFGMRASFYLAAGALFVNCLAFVFVIKEPPAPETPSNSPKKDQSSFSLLSRPVIATLLCASALVQMVILILQPILTTYISSLAGELPNLVLVSGIVFSLGGIAGAAAAPCWGWFGQHNGFVRAMLMAMLLGGCALIVQGTMTELYSFAAMQFVCGLFFCGIHPSLNSLLAKCTEPSVKGQIFGLMFAAQQIGSILGPILGGVVATYFGMHSVFFAAGAVLIFMSLTLRVNRKRLPAA</sequence>
<keyword evidence="6 7" id="KW-0472">Membrane</keyword>
<keyword evidence="10" id="KW-1185">Reference proteome</keyword>
<dbReference type="PANTHER" id="PTHR43414">
    <property type="entry name" value="MULTIDRUG RESISTANCE PROTEIN MDTG"/>
    <property type="match status" value="1"/>
</dbReference>
<dbReference type="EMBL" id="FQUG01000015">
    <property type="protein sequence ID" value="SHF35065.1"/>
    <property type="molecule type" value="Genomic_DNA"/>
</dbReference>
<dbReference type="STRING" id="1123243.SAMN02745190_02457"/>
<feature type="domain" description="Major facilitator superfamily (MFS) profile" evidence="8">
    <location>
        <begin position="6"/>
        <end position="393"/>
    </location>
</feature>
<proteinExistence type="predicted"/>
<dbReference type="InterPro" id="IPR001958">
    <property type="entry name" value="Tet-R_TetA/multi-R_MdtG-like"/>
</dbReference>
<evidence type="ECO:0000256" key="6">
    <source>
        <dbReference type="ARBA" id="ARBA00023136"/>
    </source>
</evidence>
<reference evidence="9 10" key="1">
    <citation type="submission" date="2016-11" db="EMBL/GenBank/DDBJ databases">
        <authorList>
            <person name="Jaros S."/>
            <person name="Januszkiewicz K."/>
            <person name="Wedrychowicz H."/>
        </authorList>
    </citation>
    <scope>NUCLEOTIDE SEQUENCE [LARGE SCALE GENOMIC DNA]</scope>
    <source>
        <strain evidence="9 10">DSM 10502</strain>
    </source>
</reference>
<evidence type="ECO:0000256" key="5">
    <source>
        <dbReference type="ARBA" id="ARBA00022989"/>
    </source>
</evidence>
<evidence type="ECO:0000256" key="3">
    <source>
        <dbReference type="ARBA" id="ARBA00022475"/>
    </source>
</evidence>
<dbReference type="InterPro" id="IPR036259">
    <property type="entry name" value="MFS_trans_sf"/>
</dbReference>
<keyword evidence="5 7" id="KW-1133">Transmembrane helix</keyword>
<evidence type="ECO:0000259" key="8">
    <source>
        <dbReference type="PROSITE" id="PS50850"/>
    </source>
</evidence>
<feature type="transmembrane region" description="Helical" evidence="7">
    <location>
        <begin position="364"/>
        <end position="385"/>
    </location>
</feature>
<evidence type="ECO:0000256" key="2">
    <source>
        <dbReference type="ARBA" id="ARBA00022448"/>
    </source>
</evidence>